<dbReference type="InterPro" id="IPR007627">
    <property type="entry name" value="RNA_pol_sigma70_r2"/>
</dbReference>
<accession>A0A437RSJ1</accession>
<dbReference type="InterPro" id="IPR013249">
    <property type="entry name" value="RNA_pol_sigma70_r4_t2"/>
</dbReference>
<evidence type="ECO:0000256" key="2">
    <source>
        <dbReference type="ARBA" id="ARBA00023015"/>
    </source>
</evidence>
<evidence type="ECO:0000256" key="3">
    <source>
        <dbReference type="ARBA" id="ARBA00023082"/>
    </source>
</evidence>
<dbReference type="Pfam" id="PF08281">
    <property type="entry name" value="Sigma70_r4_2"/>
    <property type="match status" value="1"/>
</dbReference>
<dbReference type="GO" id="GO:0006352">
    <property type="term" value="P:DNA-templated transcription initiation"/>
    <property type="evidence" value="ECO:0007669"/>
    <property type="project" value="InterPro"/>
</dbReference>
<feature type="domain" description="RNA polymerase sigma-70 region 2" evidence="7">
    <location>
        <begin position="39"/>
        <end position="106"/>
    </location>
</feature>
<sequence length="212" mass="22411">MLPFVPFQPRRRAASTAVADVPALLAQLAAGDSAALDELYRRESGPVYRYALALSGNAASAADATQEAFIALATRPQGYDAGRGSLGAYLAGVARHHLQALWRSQRLEDSLEPGPDEPGGAPGERAGLPLAGTAPSPETLLVRVQDSAELWAALRSLPAPMREALVLVDLQERPYAEAAHIAGCEINTLRTRLHRARLKLAALLGADGRSPP</sequence>
<feature type="region of interest" description="Disordered" evidence="6">
    <location>
        <begin position="109"/>
        <end position="131"/>
    </location>
</feature>
<proteinExistence type="inferred from homology"/>
<name>A0A437RSJ1_9BURK</name>
<comment type="caution">
    <text evidence="9">The sequence shown here is derived from an EMBL/GenBank/DDBJ whole genome shotgun (WGS) entry which is preliminary data.</text>
</comment>
<evidence type="ECO:0000256" key="5">
    <source>
        <dbReference type="ARBA" id="ARBA00023163"/>
    </source>
</evidence>
<evidence type="ECO:0000313" key="9">
    <source>
        <dbReference type="EMBL" id="RVU49723.1"/>
    </source>
</evidence>
<evidence type="ECO:0000256" key="4">
    <source>
        <dbReference type="ARBA" id="ARBA00023125"/>
    </source>
</evidence>
<keyword evidence="5" id="KW-0804">Transcription</keyword>
<dbReference type="Gene3D" id="1.10.1740.10">
    <property type="match status" value="1"/>
</dbReference>
<keyword evidence="3" id="KW-0731">Sigma factor</keyword>
<gene>
    <name evidence="9" type="ORF">EOE66_04005</name>
</gene>
<dbReference type="EMBL" id="SACR01000001">
    <property type="protein sequence ID" value="RVU49723.1"/>
    <property type="molecule type" value="Genomic_DNA"/>
</dbReference>
<dbReference type="Proteomes" id="UP000285575">
    <property type="component" value="Unassembled WGS sequence"/>
</dbReference>
<dbReference type="CDD" id="cd06171">
    <property type="entry name" value="Sigma70_r4"/>
    <property type="match status" value="1"/>
</dbReference>
<dbReference type="SUPFAM" id="SSF88946">
    <property type="entry name" value="Sigma2 domain of RNA polymerase sigma factors"/>
    <property type="match status" value="1"/>
</dbReference>
<evidence type="ECO:0000313" key="10">
    <source>
        <dbReference type="Proteomes" id="UP000285575"/>
    </source>
</evidence>
<reference evidence="9 10" key="1">
    <citation type="submission" date="2019-01" db="EMBL/GenBank/DDBJ databases">
        <authorList>
            <person name="Chen W.-M."/>
        </authorList>
    </citation>
    <scope>NUCLEOTIDE SEQUENCE [LARGE SCALE GENOMIC DNA]</scope>
    <source>
        <strain evidence="9 10">KYPY4</strain>
    </source>
</reference>
<dbReference type="GO" id="GO:0003677">
    <property type="term" value="F:DNA binding"/>
    <property type="evidence" value="ECO:0007669"/>
    <property type="project" value="UniProtKB-KW"/>
</dbReference>
<evidence type="ECO:0000256" key="1">
    <source>
        <dbReference type="ARBA" id="ARBA00010641"/>
    </source>
</evidence>
<dbReference type="SUPFAM" id="SSF88659">
    <property type="entry name" value="Sigma3 and sigma4 domains of RNA polymerase sigma factors"/>
    <property type="match status" value="1"/>
</dbReference>
<protein>
    <submittedName>
        <fullName evidence="9">Sigma-70 family RNA polymerase sigma factor</fullName>
    </submittedName>
</protein>
<dbReference type="InterPro" id="IPR036388">
    <property type="entry name" value="WH-like_DNA-bd_sf"/>
</dbReference>
<organism evidence="9 10">
    <name type="scientific">Rubrivivax rivuli</name>
    <dbReference type="NCBI Taxonomy" id="1862385"/>
    <lineage>
        <taxon>Bacteria</taxon>
        <taxon>Pseudomonadati</taxon>
        <taxon>Pseudomonadota</taxon>
        <taxon>Betaproteobacteria</taxon>
        <taxon>Burkholderiales</taxon>
        <taxon>Sphaerotilaceae</taxon>
        <taxon>Rubrivivax</taxon>
    </lineage>
</organism>
<evidence type="ECO:0000256" key="6">
    <source>
        <dbReference type="SAM" id="MobiDB-lite"/>
    </source>
</evidence>
<evidence type="ECO:0000259" key="8">
    <source>
        <dbReference type="Pfam" id="PF08281"/>
    </source>
</evidence>
<dbReference type="AlphaFoldDB" id="A0A437RSJ1"/>
<comment type="similarity">
    <text evidence="1">Belongs to the sigma-70 factor family. ECF subfamily.</text>
</comment>
<dbReference type="GO" id="GO:0016987">
    <property type="term" value="F:sigma factor activity"/>
    <property type="evidence" value="ECO:0007669"/>
    <property type="project" value="UniProtKB-KW"/>
</dbReference>
<dbReference type="Gene3D" id="1.10.10.10">
    <property type="entry name" value="Winged helix-like DNA-binding domain superfamily/Winged helix DNA-binding domain"/>
    <property type="match status" value="1"/>
</dbReference>
<keyword evidence="10" id="KW-1185">Reference proteome</keyword>
<dbReference type="InterPro" id="IPR013325">
    <property type="entry name" value="RNA_pol_sigma_r2"/>
</dbReference>
<dbReference type="NCBIfam" id="TIGR02937">
    <property type="entry name" value="sigma70-ECF"/>
    <property type="match status" value="1"/>
</dbReference>
<keyword evidence="2" id="KW-0805">Transcription regulation</keyword>
<dbReference type="PANTHER" id="PTHR43133:SF8">
    <property type="entry name" value="RNA POLYMERASE SIGMA FACTOR HI_1459-RELATED"/>
    <property type="match status" value="1"/>
</dbReference>
<dbReference type="PANTHER" id="PTHR43133">
    <property type="entry name" value="RNA POLYMERASE ECF-TYPE SIGMA FACTO"/>
    <property type="match status" value="1"/>
</dbReference>
<dbReference type="InterPro" id="IPR013324">
    <property type="entry name" value="RNA_pol_sigma_r3/r4-like"/>
</dbReference>
<dbReference type="Pfam" id="PF04542">
    <property type="entry name" value="Sigma70_r2"/>
    <property type="match status" value="1"/>
</dbReference>
<dbReference type="RefSeq" id="WP_128227356.1">
    <property type="nucleotide sequence ID" value="NZ_SACR01000001.1"/>
</dbReference>
<feature type="domain" description="RNA polymerase sigma factor 70 region 4 type 2" evidence="8">
    <location>
        <begin position="149"/>
        <end position="200"/>
    </location>
</feature>
<evidence type="ECO:0000259" key="7">
    <source>
        <dbReference type="Pfam" id="PF04542"/>
    </source>
</evidence>
<dbReference type="InterPro" id="IPR014284">
    <property type="entry name" value="RNA_pol_sigma-70_dom"/>
</dbReference>
<dbReference type="OrthoDB" id="9784984at2"/>
<dbReference type="InterPro" id="IPR039425">
    <property type="entry name" value="RNA_pol_sigma-70-like"/>
</dbReference>
<keyword evidence="4" id="KW-0238">DNA-binding</keyword>